<name>A0A9D2GRW9_9BACT</name>
<proteinExistence type="predicted"/>
<reference evidence="2" key="1">
    <citation type="journal article" date="2021" name="PeerJ">
        <title>Extensive microbial diversity within the chicken gut microbiome revealed by metagenomics and culture.</title>
        <authorList>
            <person name="Gilroy R."/>
            <person name="Ravi A."/>
            <person name="Getino M."/>
            <person name="Pursley I."/>
            <person name="Horton D.L."/>
            <person name="Alikhan N.F."/>
            <person name="Baker D."/>
            <person name="Gharbi K."/>
            <person name="Hall N."/>
            <person name="Watson M."/>
            <person name="Adriaenssens E.M."/>
            <person name="Foster-Nyarko E."/>
            <person name="Jarju S."/>
            <person name="Secka A."/>
            <person name="Antonio M."/>
            <person name="Oren A."/>
            <person name="Chaudhuri R.R."/>
            <person name="La Ragione R."/>
            <person name="Hildebrand F."/>
            <person name="Pallen M.J."/>
        </authorList>
    </citation>
    <scope>NUCLEOTIDE SEQUENCE</scope>
    <source>
        <strain evidence="2">Gambia16-554</strain>
    </source>
</reference>
<dbReference type="Gene3D" id="3.10.290.30">
    <property type="entry name" value="MM3350-like"/>
    <property type="match status" value="1"/>
</dbReference>
<accession>A0A9D2GRW9</accession>
<reference evidence="2" key="2">
    <citation type="submission" date="2021-04" db="EMBL/GenBank/DDBJ databases">
        <authorList>
            <person name="Gilroy R."/>
        </authorList>
    </citation>
    <scope>NUCLEOTIDE SEQUENCE</scope>
    <source>
        <strain evidence="2">Gambia16-554</strain>
    </source>
</reference>
<dbReference type="EMBL" id="DXAW01000121">
    <property type="protein sequence ID" value="HIZ86273.1"/>
    <property type="molecule type" value="Genomic_DNA"/>
</dbReference>
<dbReference type="AlphaFoldDB" id="A0A9D2GRW9"/>
<dbReference type="SUPFAM" id="SSF159941">
    <property type="entry name" value="MM3350-like"/>
    <property type="match status" value="1"/>
</dbReference>
<protein>
    <submittedName>
        <fullName evidence="2">Uncharacterized protein</fullName>
    </submittedName>
</protein>
<feature type="compositionally biased region" description="Acidic residues" evidence="1">
    <location>
        <begin position="148"/>
        <end position="166"/>
    </location>
</feature>
<evidence type="ECO:0000256" key="1">
    <source>
        <dbReference type="SAM" id="MobiDB-lite"/>
    </source>
</evidence>
<evidence type="ECO:0000313" key="2">
    <source>
        <dbReference type="EMBL" id="HIZ86273.1"/>
    </source>
</evidence>
<gene>
    <name evidence="2" type="ORF">IAC04_07255</name>
</gene>
<sequence length="166" mass="19182">MTIFRYKAVIPGNKIFMREYDLDAGMSLFKLHEFLNRDLGFSPDQMTVFETISGAGKVLRRIGLFDFGDGSMDKVTVEDTFRQGERVLRYVYNMTLNLFLELSFEGESEYNQRRSYPLLVTERGNNPSQFSAVYEDYGVSEAGRTQSEPEEDVFEEDELPEGEETM</sequence>
<feature type="region of interest" description="Disordered" evidence="1">
    <location>
        <begin position="138"/>
        <end position="166"/>
    </location>
</feature>
<comment type="caution">
    <text evidence="2">The sequence shown here is derived from an EMBL/GenBank/DDBJ whole genome shotgun (WGS) entry which is preliminary data.</text>
</comment>
<evidence type="ECO:0000313" key="3">
    <source>
        <dbReference type="Proteomes" id="UP000824115"/>
    </source>
</evidence>
<dbReference type="InterPro" id="IPR024047">
    <property type="entry name" value="MM3350-like_sf"/>
</dbReference>
<dbReference type="Proteomes" id="UP000824115">
    <property type="component" value="Unassembled WGS sequence"/>
</dbReference>
<organism evidence="2 3">
    <name type="scientific">Candidatus Coprenecus stercoravium</name>
    <dbReference type="NCBI Taxonomy" id="2840735"/>
    <lineage>
        <taxon>Bacteria</taxon>
        <taxon>Pseudomonadati</taxon>
        <taxon>Bacteroidota</taxon>
        <taxon>Bacteroidia</taxon>
        <taxon>Bacteroidales</taxon>
        <taxon>Rikenellaceae</taxon>
        <taxon>Rikenellaceae incertae sedis</taxon>
        <taxon>Candidatus Coprenecus</taxon>
    </lineage>
</organism>